<proteinExistence type="predicted"/>
<keyword evidence="1 2" id="KW-1015">Disulfide bond</keyword>
<evidence type="ECO:0000259" key="4">
    <source>
        <dbReference type="PROSITE" id="PS50026"/>
    </source>
</evidence>
<evidence type="ECO:0000313" key="6">
    <source>
        <dbReference type="Proteomes" id="UP000828390"/>
    </source>
</evidence>
<dbReference type="PROSITE" id="PS50022">
    <property type="entry name" value="FA58C_3"/>
    <property type="match status" value="1"/>
</dbReference>
<dbReference type="PROSITE" id="PS50026">
    <property type="entry name" value="EGF_3"/>
    <property type="match status" value="2"/>
</dbReference>
<feature type="disulfide bond" evidence="2">
    <location>
        <begin position="316"/>
        <end position="326"/>
    </location>
</feature>
<dbReference type="SUPFAM" id="SSF49785">
    <property type="entry name" value="Galactose-binding domain-like"/>
    <property type="match status" value="1"/>
</dbReference>
<dbReference type="PANTHER" id="PTHR24543">
    <property type="entry name" value="MULTICOPPER OXIDASE-RELATED"/>
    <property type="match status" value="1"/>
</dbReference>
<comment type="caution">
    <text evidence="5">The sequence shown here is derived from an EMBL/GenBank/DDBJ whole genome shotgun (WGS) entry which is preliminary data.</text>
</comment>
<accession>A0A9D4FJU2</accession>
<dbReference type="AlphaFoldDB" id="A0A9D4FJU2"/>
<evidence type="ECO:0000256" key="2">
    <source>
        <dbReference type="PROSITE-ProRule" id="PRU00076"/>
    </source>
</evidence>
<dbReference type="InterPro" id="IPR013111">
    <property type="entry name" value="EGF_extracell"/>
</dbReference>
<sequence>MSIRETGSCTLEAGRNVTYWHMLTNTQMSERETVANGTKLRVRCPNNDYDYSVFYDKDTTDGENVSQEYTECVNGEFTKNTLACEIDMKSPPDASYSLNKCTTIDNGLITDRGKSLTCNTDYKPAFKNGMDAILYTRYSCSCNQTSGRLQCMGTEVECKPIGCHVPANVQQGMTLFDPRERRTISAANRYEIQHGQSLTFICEPSDVFYFEPNRRMFDCVKGSWVAKKRIGVDTWEFGNNGSFPECRKVLCPADYCKFGGHCIRDNECKCPEQTSGKQCQIPLCNPECQNGRTCVSPGVCNCPDRLSGEHCGIAQCKPECQNGGTCVSPDVCHCPDMFRGEHCEIETCDALLAPTNWNISSDNYPAKSTCEAPYCLDISKMSVCNKGKWDDTNIVCHKGSRVCTTDEYLVNDDSTFSASSQLLYDPRNPTMTFEADQARLYLKEKGRGASFRAGIWKPAVADTNQNIQVNFTVPKIITGISTQGYFDWLKLHYQGVTHYRFLYSIDCKTFITYTDTNGAPMIFPAYDGLMFIRPNTLPCPVLAMCARINPTGWNEYIAMKFDIRGCDGSSFTDI</sequence>
<keyword evidence="6" id="KW-1185">Reference proteome</keyword>
<feature type="domain" description="F5/8 type C" evidence="3">
    <location>
        <begin position="411"/>
        <end position="566"/>
    </location>
</feature>
<dbReference type="EMBL" id="JAIWYP010000007">
    <property type="protein sequence ID" value="KAH3800183.1"/>
    <property type="molecule type" value="Genomic_DNA"/>
</dbReference>
<dbReference type="Pfam" id="PF00754">
    <property type="entry name" value="F5_F8_type_C"/>
    <property type="match status" value="1"/>
</dbReference>
<dbReference type="PROSITE" id="PS00022">
    <property type="entry name" value="EGF_1"/>
    <property type="match status" value="1"/>
</dbReference>
<dbReference type="Gene3D" id="2.60.120.260">
    <property type="entry name" value="Galactose-binding domain-like"/>
    <property type="match status" value="1"/>
</dbReference>
<dbReference type="InterPro" id="IPR000742">
    <property type="entry name" value="EGF"/>
</dbReference>
<organism evidence="5 6">
    <name type="scientific">Dreissena polymorpha</name>
    <name type="common">Zebra mussel</name>
    <name type="synonym">Mytilus polymorpha</name>
    <dbReference type="NCBI Taxonomy" id="45954"/>
    <lineage>
        <taxon>Eukaryota</taxon>
        <taxon>Metazoa</taxon>
        <taxon>Spiralia</taxon>
        <taxon>Lophotrochozoa</taxon>
        <taxon>Mollusca</taxon>
        <taxon>Bivalvia</taxon>
        <taxon>Autobranchia</taxon>
        <taxon>Heteroconchia</taxon>
        <taxon>Euheterodonta</taxon>
        <taxon>Imparidentia</taxon>
        <taxon>Neoheterodontei</taxon>
        <taxon>Myida</taxon>
        <taxon>Dreissenoidea</taxon>
        <taxon>Dreissenidae</taxon>
        <taxon>Dreissena</taxon>
    </lineage>
</organism>
<evidence type="ECO:0000259" key="3">
    <source>
        <dbReference type="PROSITE" id="PS50022"/>
    </source>
</evidence>
<dbReference type="SMART" id="SM00181">
    <property type="entry name" value="EGF"/>
    <property type="match status" value="3"/>
</dbReference>
<dbReference type="SUPFAM" id="SSF57196">
    <property type="entry name" value="EGF/Laminin"/>
    <property type="match status" value="1"/>
</dbReference>
<dbReference type="InterPro" id="IPR008979">
    <property type="entry name" value="Galactose-bd-like_sf"/>
</dbReference>
<name>A0A9D4FJU2_DREPO</name>
<feature type="disulfide bond" evidence="2">
    <location>
        <begin position="270"/>
        <end position="279"/>
    </location>
</feature>
<evidence type="ECO:0000256" key="1">
    <source>
        <dbReference type="ARBA" id="ARBA00023157"/>
    </source>
</evidence>
<feature type="disulfide bond" evidence="2">
    <location>
        <begin position="334"/>
        <end position="343"/>
    </location>
</feature>
<feature type="domain" description="EGF-like" evidence="4">
    <location>
        <begin position="247"/>
        <end position="280"/>
    </location>
</feature>
<dbReference type="Pfam" id="PF07974">
    <property type="entry name" value="EGF_2"/>
    <property type="match status" value="1"/>
</dbReference>
<dbReference type="Proteomes" id="UP000828390">
    <property type="component" value="Unassembled WGS sequence"/>
</dbReference>
<comment type="caution">
    <text evidence="2">Lacks conserved residue(s) required for the propagation of feature annotation.</text>
</comment>
<feature type="domain" description="EGF-like" evidence="4">
    <location>
        <begin position="312"/>
        <end position="344"/>
    </location>
</feature>
<dbReference type="InterPro" id="IPR000421">
    <property type="entry name" value="FA58C"/>
</dbReference>
<keyword evidence="2" id="KW-0245">EGF-like domain</keyword>
<evidence type="ECO:0000313" key="5">
    <source>
        <dbReference type="EMBL" id="KAH3800183.1"/>
    </source>
</evidence>
<reference evidence="5" key="2">
    <citation type="submission" date="2020-11" db="EMBL/GenBank/DDBJ databases">
        <authorList>
            <person name="McCartney M.A."/>
            <person name="Auch B."/>
            <person name="Kono T."/>
            <person name="Mallez S."/>
            <person name="Becker A."/>
            <person name="Gohl D.M."/>
            <person name="Silverstein K.A.T."/>
            <person name="Koren S."/>
            <person name="Bechman K.B."/>
            <person name="Herman A."/>
            <person name="Abrahante J.E."/>
            <person name="Garbe J."/>
        </authorList>
    </citation>
    <scope>NUCLEOTIDE SEQUENCE</scope>
    <source>
        <strain evidence="5">Duluth1</strain>
        <tissue evidence="5">Whole animal</tissue>
    </source>
</reference>
<reference evidence="5" key="1">
    <citation type="journal article" date="2019" name="bioRxiv">
        <title>The Genome of the Zebra Mussel, Dreissena polymorpha: A Resource for Invasive Species Research.</title>
        <authorList>
            <person name="McCartney M.A."/>
            <person name="Auch B."/>
            <person name="Kono T."/>
            <person name="Mallez S."/>
            <person name="Zhang Y."/>
            <person name="Obille A."/>
            <person name="Becker A."/>
            <person name="Abrahante J.E."/>
            <person name="Garbe J."/>
            <person name="Badalamenti J.P."/>
            <person name="Herman A."/>
            <person name="Mangelson H."/>
            <person name="Liachko I."/>
            <person name="Sullivan S."/>
            <person name="Sone E.D."/>
            <person name="Koren S."/>
            <person name="Silverstein K.A.T."/>
            <person name="Beckman K.B."/>
            <person name="Gohl D.M."/>
        </authorList>
    </citation>
    <scope>NUCLEOTIDE SEQUENCE</scope>
    <source>
        <strain evidence="5">Duluth1</strain>
        <tissue evidence="5">Whole animal</tissue>
    </source>
</reference>
<dbReference type="PANTHER" id="PTHR24543:SF325">
    <property type="entry name" value="F5_8 TYPE C DOMAIN-CONTAINING PROTEIN"/>
    <property type="match status" value="1"/>
</dbReference>
<dbReference type="Gene3D" id="2.10.25.10">
    <property type="entry name" value="Laminin"/>
    <property type="match status" value="1"/>
</dbReference>
<protein>
    <submittedName>
        <fullName evidence="5">Uncharacterized protein</fullName>
    </submittedName>
</protein>
<gene>
    <name evidence="5" type="ORF">DPMN_153812</name>
</gene>